<sequence length="330" mass="38093">MVEKVNEYPEIYKLPVELKGNALKVLNAYVVRSEGQYLLIDTGFNNDKCKKSLLSGLQELGLKPKDTSLFLTHFHADHIGLAELFIEEGESRIFMGRADYEYLEYMKHGTYIRELDELYIREGFPKAELEEQKKDNPARNYTTKDMFPARLLDNGDRFTIGKVSFECVEMSGHTPGHMCLYIREQQIMFLGDHILYDITPNVMDWPGMPDSLGRYLDNLNKIQRYPIRLALPGHRGGNQRSVNARAKELILHHEKRLQELKEILKGSAGMTAYKVASNMRWSLRGATWENAPKQQKWFAMGEAKSHLTHLLVLGEIVKEEKGKLITYRLL</sequence>
<accession>A0AC61RXN9</accession>
<evidence type="ECO:0000313" key="2">
    <source>
        <dbReference type="Proteomes" id="UP000304953"/>
    </source>
</evidence>
<dbReference type="Proteomes" id="UP000304953">
    <property type="component" value="Unassembled WGS sequence"/>
</dbReference>
<comment type="caution">
    <text evidence="1">The sequence shown here is derived from an EMBL/GenBank/DDBJ whole genome shotgun (WGS) entry which is preliminary data.</text>
</comment>
<gene>
    <name evidence="1" type="ORF">E5329_09595</name>
</gene>
<name>A0AC61RXN9_9FIRM</name>
<reference evidence="1" key="1">
    <citation type="submission" date="2019-04" db="EMBL/GenBank/DDBJ databases">
        <title>Microbes associate with the intestines of laboratory mice.</title>
        <authorList>
            <person name="Navarre W."/>
            <person name="Wong E."/>
            <person name="Huang K."/>
            <person name="Tropini C."/>
            <person name="Ng K."/>
            <person name="Yu B."/>
        </authorList>
    </citation>
    <scope>NUCLEOTIDE SEQUENCE</scope>
    <source>
        <strain evidence="1">NM01_1-7b</strain>
    </source>
</reference>
<protein>
    <submittedName>
        <fullName evidence="1">MBL fold metallo-hydrolase</fullName>
    </submittedName>
</protein>
<proteinExistence type="predicted"/>
<dbReference type="EMBL" id="SRYA01000016">
    <property type="protein sequence ID" value="TGY96446.1"/>
    <property type="molecule type" value="Genomic_DNA"/>
</dbReference>
<keyword evidence="2" id="KW-1185">Reference proteome</keyword>
<organism evidence="1 2">
    <name type="scientific">Petralouisia muris</name>
    <dbReference type="NCBI Taxonomy" id="3032872"/>
    <lineage>
        <taxon>Bacteria</taxon>
        <taxon>Bacillati</taxon>
        <taxon>Bacillota</taxon>
        <taxon>Clostridia</taxon>
        <taxon>Lachnospirales</taxon>
        <taxon>Lachnospiraceae</taxon>
        <taxon>Petralouisia</taxon>
    </lineage>
</organism>
<evidence type="ECO:0000313" key="1">
    <source>
        <dbReference type="EMBL" id="TGY96446.1"/>
    </source>
</evidence>